<evidence type="ECO:0000256" key="6">
    <source>
        <dbReference type="SAM" id="MobiDB-lite"/>
    </source>
</evidence>
<sequence length="477" mass="53072">MGVKATSPIIHVGALEKSIHSFSIKMLEPTKAQIDEVFKKLTTQRANKMCFDCKAKNPSWSSVTFGIYLCLDCSSTHRNLVILPVPQYRSIALDSWTWDQLRIMKVGGNAAALDYFSKHGGAASLNNKDIKSKYTSRVALKYKNELIKRANEDAQRDPDLEIVENHEEQSTSTVFSKNDDFFEKPNEETIQKSQPVEESAKVTTGNKLPSSNNQTITKPSTTIKSSISTRGKVPKKSKLGLGAVKLQKVDIEVAEQKAKDEEKLSKQQPSQNEESSARNSIENKWTYSSRLVYNDTSQSSGDIEGNNARRQSDDIERLGMGVSRLGFGTVTSNSAQKPIETSSRFIGFGSTSSNKQDENVPSSDSDFARQKFGNQKSISSDQFFGRNQYDPDALSASSERLKQFEGASSISSNQYFGRDDQVSRRESLDLGAIELNARDFARKFIGQASSDYEAIKTVVERGSEKLKDYISDIQVDM</sequence>
<dbReference type="PANTHER" id="PTHR45686">
    <property type="entry name" value="ADP-RIBOSYLATION FACTOR GTPASE ACTIVATING PROTEIN 3, ISOFORM H-RELATED"/>
    <property type="match status" value="1"/>
</dbReference>
<dbReference type="Pfam" id="PF01412">
    <property type="entry name" value="ArfGap"/>
    <property type="match status" value="1"/>
</dbReference>
<dbReference type="AlphaFoldDB" id="A0A9N9AD48"/>
<keyword evidence="2" id="KW-0479">Metal-binding</keyword>
<feature type="region of interest" description="Disordered" evidence="6">
    <location>
        <begin position="157"/>
        <end position="234"/>
    </location>
</feature>
<evidence type="ECO:0000256" key="4">
    <source>
        <dbReference type="ARBA" id="ARBA00022833"/>
    </source>
</evidence>
<dbReference type="GO" id="GO:0048205">
    <property type="term" value="P:COPI coating of Golgi vesicle"/>
    <property type="evidence" value="ECO:0007669"/>
    <property type="project" value="TreeGrafter"/>
</dbReference>
<dbReference type="InterPro" id="IPR037278">
    <property type="entry name" value="ARFGAP/RecO"/>
</dbReference>
<feature type="compositionally biased region" description="Polar residues" evidence="6">
    <location>
        <begin position="341"/>
        <end position="365"/>
    </location>
</feature>
<proteinExistence type="predicted"/>
<dbReference type="PROSITE" id="PS50115">
    <property type="entry name" value="ARFGAP"/>
    <property type="match status" value="1"/>
</dbReference>
<keyword evidence="3 5" id="KW-0863">Zinc-finger</keyword>
<feature type="region of interest" description="Disordered" evidence="6">
    <location>
        <begin position="341"/>
        <end position="368"/>
    </location>
</feature>
<comment type="caution">
    <text evidence="8">The sequence shown here is derived from an EMBL/GenBank/DDBJ whole genome shotgun (WGS) entry which is preliminary data.</text>
</comment>
<keyword evidence="9" id="KW-1185">Reference proteome</keyword>
<reference evidence="8" key="1">
    <citation type="submission" date="2021-06" db="EMBL/GenBank/DDBJ databases">
        <authorList>
            <person name="Kallberg Y."/>
            <person name="Tangrot J."/>
            <person name="Rosling A."/>
        </authorList>
    </citation>
    <scope>NUCLEOTIDE SEQUENCE</scope>
    <source>
        <strain evidence="8">CL551</strain>
    </source>
</reference>
<protein>
    <submittedName>
        <fullName evidence="8">755_t:CDS:1</fullName>
    </submittedName>
</protein>
<dbReference type="InterPro" id="IPR001164">
    <property type="entry name" value="ArfGAP_dom"/>
</dbReference>
<dbReference type="GO" id="GO:0008270">
    <property type="term" value="F:zinc ion binding"/>
    <property type="evidence" value="ECO:0007669"/>
    <property type="project" value="UniProtKB-KW"/>
</dbReference>
<dbReference type="CDD" id="cd08831">
    <property type="entry name" value="ArfGap_ArfGap2_3_like"/>
    <property type="match status" value="1"/>
</dbReference>
<keyword evidence="1" id="KW-0343">GTPase activation</keyword>
<accession>A0A9N9AD48</accession>
<feature type="region of interest" description="Disordered" evidence="6">
    <location>
        <begin position="295"/>
        <end position="315"/>
    </location>
</feature>
<keyword evidence="4" id="KW-0862">Zinc</keyword>
<evidence type="ECO:0000256" key="5">
    <source>
        <dbReference type="PROSITE-ProRule" id="PRU00288"/>
    </source>
</evidence>
<feature type="compositionally biased region" description="Basic and acidic residues" evidence="6">
    <location>
        <begin position="177"/>
        <end position="190"/>
    </location>
</feature>
<dbReference type="OrthoDB" id="983479at2759"/>
<organism evidence="8 9">
    <name type="scientific">Acaulospora morrowiae</name>
    <dbReference type="NCBI Taxonomy" id="94023"/>
    <lineage>
        <taxon>Eukaryota</taxon>
        <taxon>Fungi</taxon>
        <taxon>Fungi incertae sedis</taxon>
        <taxon>Mucoromycota</taxon>
        <taxon>Glomeromycotina</taxon>
        <taxon>Glomeromycetes</taxon>
        <taxon>Diversisporales</taxon>
        <taxon>Acaulosporaceae</taxon>
        <taxon>Acaulospora</taxon>
    </lineage>
</organism>
<dbReference type="SMART" id="SM00105">
    <property type="entry name" value="ArfGap"/>
    <property type="match status" value="1"/>
</dbReference>
<dbReference type="Proteomes" id="UP000789342">
    <property type="component" value="Unassembled WGS sequence"/>
</dbReference>
<dbReference type="PRINTS" id="PR00405">
    <property type="entry name" value="REVINTRACTNG"/>
</dbReference>
<dbReference type="GO" id="GO:0000139">
    <property type="term" value="C:Golgi membrane"/>
    <property type="evidence" value="ECO:0007669"/>
    <property type="project" value="GOC"/>
</dbReference>
<gene>
    <name evidence="8" type="ORF">AMORRO_LOCUS4447</name>
</gene>
<evidence type="ECO:0000313" key="8">
    <source>
        <dbReference type="EMBL" id="CAG8526142.1"/>
    </source>
</evidence>
<dbReference type="InterPro" id="IPR038508">
    <property type="entry name" value="ArfGAP_dom_sf"/>
</dbReference>
<feature type="region of interest" description="Disordered" evidence="6">
    <location>
        <begin position="257"/>
        <end position="281"/>
    </location>
</feature>
<evidence type="ECO:0000256" key="2">
    <source>
        <dbReference type="ARBA" id="ARBA00022723"/>
    </source>
</evidence>
<dbReference type="Gene3D" id="1.10.220.150">
    <property type="entry name" value="Arf GTPase activating protein"/>
    <property type="match status" value="1"/>
</dbReference>
<feature type="compositionally biased region" description="Low complexity" evidence="6">
    <location>
        <begin position="215"/>
        <end position="229"/>
    </location>
</feature>
<evidence type="ECO:0000259" key="7">
    <source>
        <dbReference type="PROSITE" id="PS50115"/>
    </source>
</evidence>
<feature type="compositionally biased region" description="Polar residues" evidence="6">
    <location>
        <begin position="266"/>
        <end position="281"/>
    </location>
</feature>
<dbReference type="PANTHER" id="PTHR45686:SF4">
    <property type="entry name" value="ADP-RIBOSYLATION FACTOR GTPASE ACTIVATING PROTEIN 3, ISOFORM H"/>
    <property type="match status" value="1"/>
</dbReference>
<evidence type="ECO:0000313" key="9">
    <source>
        <dbReference type="Proteomes" id="UP000789342"/>
    </source>
</evidence>
<feature type="compositionally biased region" description="Basic and acidic residues" evidence="6">
    <location>
        <begin position="157"/>
        <end position="169"/>
    </location>
</feature>
<dbReference type="EMBL" id="CAJVPV010002438">
    <property type="protein sequence ID" value="CAG8526142.1"/>
    <property type="molecule type" value="Genomic_DNA"/>
</dbReference>
<dbReference type="GO" id="GO:0005096">
    <property type="term" value="F:GTPase activator activity"/>
    <property type="evidence" value="ECO:0007669"/>
    <property type="project" value="UniProtKB-KW"/>
</dbReference>
<feature type="compositionally biased region" description="Polar residues" evidence="6">
    <location>
        <begin position="191"/>
        <end position="214"/>
    </location>
</feature>
<dbReference type="SUPFAM" id="SSF57863">
    <property type="entry name" value="ArfGap/RecO-like zinc finger"/>
    <property type="match status" value="1"/>
</dbReference>
<name>A0A9N9AD48_9GLOM</name>
<feature type="domain" description="Arf-GAP" evidence="7">
    <location>
        <begin position="35"/>
        <end position="156"/>
    </location>
</feature>
<evidence type="ECO:0000256" key="3">
    <source>
        <dbReference type="ARBA" id="ARBA00022771"/>
    </source>
</evidence>
<evidence type="ECO:0000256" key="1">
    <source>
        <dbReference type="ARBA" id="ARBA00022468"/>
    </source>
</evidence>